<organism evidence="2 3">
    <name type="scientific">Eremothecium gossypii (strain ATCC 10895 / CBS 109.51 / FGSC 9923 / NRRL Y-1056)</name>
    <name type="common">Yeast</name>
    <name type="synonym">Ashbya gossypii</name>
    <dbReference type="NCBI Taxonomy" id="284811"/>
    <lineage>
        <taxon>Eukaryota</taxon>
        <taxon>Fungi</taxon>
        <taxon>Dikarya</taxon>
        <taxon>Ascomycota</taxon>
        <taxon>Saccharomycotina</taxon>
        <taxon>Saccharomycetes</taxon>
        <taxon>Saccharomycetales</taxon>
        <taxon>Saccharomycetaceae</taxon>
        <taxon>Eremothecium</taxon>
    </lineage>
</organism>
<dbReference type="OMA" id="DFLIEWY"/>
<protein>
    <submittedName>
        <fullName evidence="2">AEL231Cp</fullName>
    </submittedName>
</protein>
<dbReference type="FunCoup" id="Q758J3">
    <property type="interactions" value="24"/>
</dbReference>
<evidence type="ECO:0000259" key="1">
    <source>
        <dbReference type="Pfam" id="PF10615"/>
    </source>
</evidence>
<dbReference type="RefSeq" id="NP_984630.1">
    <property type="nucleotide sequence ID" value="NM_209983.1"/>
</dbReference>
<reference evidence="3" key="2">
    <citation type="journal article" date="2013" name="G3 (Bethesda)">
        <title>Genomes of Ashbya fungi isolated from insects reveal four mating-type loci, numerous translocations, lack of transposons, and distinct gene duplications.</title>
        <authorList>
            <person name="Dietrich F.S."/>
            <person name="Voegeli S."/>
            <person name="Kuo S."/>
            <person name="Philippsen P."/>
        </authorList>
    </citation>
    <scope>GENOME REANNOTATION</scope>
    <source>
        <strain evidence="3">ATCC 10895 / CBS 109.51 / FGSC 9923 / NRRL Y-1056</strain>
    </source>
</reference>
<dbReference type="GeneID" id="4620812"/>
<dbReference type="EMBL" id="AE016818">
    <property type="protein sequence ID" value="AAS52454.1"/>
    <property type="molecule type" value="Genomic_DNA"/>
</dbReference>
<dbReference type="Pfam" id="PF10615">
    <property type="entry name" value="DUF2470"/>
    <property type="match status" value="1"/>
</dbReference>
<reference evidence="2 3" key="1">
    <citation type="journal article" date="2004" name="Science">
        <title>The Ashbya gossypii genome as a tool for mapping the ancient Saccharomyces cerevisiae genome.</title>
        <authorList>
            <person name="Dietrich F.S."/>
            <person name="Voegeli S."/>
            <person name="Brachat S."/>
            <person name="Lerch A."/>
            <person name="Gates K."/>
            <person name="Steiner S."/>
            <person name="Mohr C."/>
            <person name="Pohlmann R."/>
            <person name="Luedi P."/>
            <person name="Choi S."/>
            <person name="Wing R.A."/>
            <person name="Flavier A."/>
            <person name="Gaffney T.D."/>
            <person name="Philippsen P."/>
        </authorList>
    </citation>
    <scope>NUCLEOTIDE SEQUENCE [LARGE SCALE GENOMIC DNA]</scope>
    <source>
        <strain evidence="3">ATCC 10895 / CBS 109.51 / FGSC 9923 / NRRL Y-1056</strain>
    </source>
</reference>
<dbReference type="InterPro" id="IPR019595">
    <property type="entry name" value="DUF2470"/>
</dbReference>
<evidence type="ECO:0000313" key="3">
    <source>
        <dbReference type="Proteomes" id="UP000000591"/>
    </source>
</evidence>
<dbReference type="PANTHER" id="PTHR37783">
    <property type="entry name" value="MEMBRANE PROTEIN, PUTATIVE (AFU_ORTHOLOGUE AFUA_1G04315)-RELATED"/>
    <property type="match status" value="1"/>
</dbReference>
<gene>
    <name evidence="2" type="ORF">AGOS_AEL231C</name>
</gene>
<dbReference type="PANTHER" id="PTHR37783:SF1">
    <property type="entry name" value="MEMBRANE PROTEIN, PUTATIVE (AFU_ORTHOLOGUE AFUA_1G04315)-RELATED"/>
    <property type="match status" value="1"/>
</dbReference>
<dbReference type="KEGG" id="ago:AGOS_AEL231C"/>
<evidence type="ECO:0000313" key="2">
    <source>
        <dbReference type="EMBL" id="AAS52454.1"/>
    </source>
</evidence>
<dbReference type="Proteomes" id="UP000000591">
    <property type="component" value="Chromosome V"/>
</dbReference>
<dbReference type="Gene3D" id="3.20.180.10">
    <property type="entry name" value="PNP-oxidase-like"/>
    <property type="match status" value="1"/>
</dbReference>
<dbReference type="AlphaFoldDB" id="Q758J3"/>
<proteinExistence type="predicted"/>
<dbReference type="eggNOG" id="ENOG502RZUI">
    <property type="taxonomic scope" value="Eukaryota"/>
</dbReference>
<sequence length="271" mass="30183">MPLELADGGQPGPFAYDGHQAPLLGGTSGWLPLCAVCWRRVRAGILYSCPIPCPPLSLNLPPPMTSPQQRIIVQMNQERRLALEDYLTTYGRVPIGTKVNEVRLADIELDHLTLRFRHSDVELEIEKTIALDPPLQHWDEAPARLDAMALEAAARRGLAAVQVRGGAAPSALGWLLIGLIYLPAACYYEPRLLAWAVPGALLQRSVLQSVFAGVAVCHIAECMLLLRPRLHTYRVPTDYRIEWYFFGLLEGYPAIRRFDRAARSLKSRPTT</sequence>
<dbReference type="HOGENOM" id="CLU_081019_1_0_1"/>
<dbReference type="InParanoid" id="Q758J3"/>
<dbReference type="OrthoDB" id="5553410at2759"/>
<dbReference type="InterPro" id="IPR037119">
    <property type="entry name" value="Haem_oxidase_HugZ-like_sf"/>
</dbReference>
<keyword evidence="3" id="KW-1185">Reference proteome</keyword>
<accession>Q758J3</accession>
<feature type="domain" description="DUF2470" evidence="1">
    <location>
        <begin position="68"/>
        <end position="148"/>
    </location>
</feature>
<name>Q758J3_EREGS</name>